<comment type="caution">
    <text evidence="1">The sequence shown here is derived from an EMBL/GenBank/DDBJ whole genome shotgun (WGS) entry which is preliminary data.</text>
</comment>
<proteinExistence type="predicted"/>
<sequence length="154" mass="18317">MYKVNIKNKDDYYTIINYLFKICDRFKVVNMYEDIKNIGKVKFTDELMAFCIGEEKVKKWPGMVKAPKSIIRTYLCNKKTLKLFKEYKKFFEYRVEDNTGYYDTFGCNGQIDISFYNNDACVLYTVGHEGLCISGDIELEIILNKNNIDFEKWF</sequence>
<dbReference type="EMBL" id="VSSQ01045854">
    <property type="protein sequence ID" value="MPM99777.1"/>
    <property type="molecule type" value="Genomic_DNA"/>
</dbReference>
<name>A0A645ECS4_9ZZZZ</name>
<gene>
    <name evidence="1" type="ORF">SDC9_146971</name>
</gene>
<organism evidence="1">
    <name type="scientific">bioreactor metagenome</name>
    <dbReference type="NCBI Taxonomy" id="1076179"/>
    <lineage>
        <taxon>unclassified sequences</taxon>
        <taxon>metagenomes</taxon>
        <taxon>ecological metagenomes</taxon>
    </lineage>
</organism>
<reference evidence="1" key="1">
    <citation type="submission" date="2019-08" db="EMBL/GenBank/DDBJ databases">
        <authorList>
            <person name="Kucharzyk K."/>
            <person name="Murdoch R.W."/>
            <person name="Higgins S."/>
            <person name="Loffler F."/>
        </authorList>
    </citation>
    <scope>NUCLEOTIDE SEQUENCE</scope>
</reference>
<dbReference type="AlphaFoldDB" id="A0A645ECS4"/>
<accession>A0A645ECS4</accession>
<evidence type="ECO:0000313" key="1">
    <source>
        <dbReference type="EMBL" id="MPM99777.1"/>
    </source>
</evidence>
<protein>
    <submittedName>
        <fullName evidence="1">Uncharacterized protein</fullName>
    </submittedName>
</protein>